<dbReference type="AlphaFoldDB" id="A0A916N1B1"/>
<dbReference type="NCBIfam" id="NF008752">
    <property type="entry name" value="PRK11784.1-4"/>
    <property type="match status" value="1"/>
</dbReference>
<dbReference type="PANTHER" id="PTHR30401:SF0">
    <property type="entry name" value="TRNA 2-SELENOURIDINE SYNTHASE"/>
    <property type="match status" value="1"/>
</dbReference>
<accession>A0A916N1B1</accession>
<proteinExistence type="predicted"/>
<keyword evidence="1" id="KW-0711">Selenium</keyword>
<evidence type="ECO:0000259" key="2">
    <source>
        <dbReference type="PROSITE" id="PS50206"/>
    </source>
</evidence>
<evidence type="ECO:0000313" key="4">
    <source>
        <dbReference type="Proteomes" id="UP000742786"/>
    </source>
</evidence>
<dbReference type="NCBIfam" id="TIGR03167">
    <property type="entry name" value="tRNA_sel_U_synt"/>
    <property type="match status" value="1"/>
</dbReference>
<evidence type="ECO:0000313" key="3">
    <source>
        <dbReference type="EMBL" id="CAG4884723.1"/>
    </source>
</evidence>
<dbReference type="SUPFAM" id="SSF52540">
    <property type="entry name" value="P-loop containing nucleoside triphosphate hydrolases"/>
    <property type="match status" value="1"/>
</dbReference>
<dbReference type="InterPro" id="IPR036873">
    <property type="entry name" value="Rhodanese-like_dom_sf"/>
</dbReference>
<dbReference type="InterPro" id="IPR001763">
    <property type="entry name" value="Rhodanese-like_dom"/>
</dbReference>
<dbReference type="GO" id="GO:0002098">
    <property type="term" value="P:tRNA wobble uridine modification"/>
    <property type="evidence" value="ECO:0007669"/>
    <property type="project" value="InterPro"/>
</dbReference>
<dbReference type="InterPro" id="IPR058840">
    <property type="entry name" value="AAA_SelU"/>
</dbReference>
<dbReference type="Proteomes" id="UP000742786">
    <property type="component" value="Unassembled WGS sequence"/>
</dbReference>
<feature type="domain" description="Rhodanese" evidence="2">
    <location>
        <begin position="14"/>
        <end position="136"/>
    </location>
</feature>
<reference evidence="3" key="1">
    <citation type="submission" date="2021-04" db="EMBL/GenBank/DDBJ databases">
        <authorList>
            <person name="Hornung B."/>
        </authorList>
    </citation>
    <scope>NUCLEOTIDE SEQUENCE</scope>
    <source>
        <strain evidence="3">G5G6</strain>
    </source>
</reference>
<dbReference type="RefSeq" id="WP_220636545.1">
    <property type="nucleotide sequence ID" value="NZ_CAJQUM010000001.1"/>
</dbReference>
<dbReference type="GO" id="GO:0043828">
    <property type="term" value="F:tRNA 2-selenouridine synthase activity"/>
    <property type="evidence" value="ECO:0007669"/>
    <property type="project" value="InterPro"/>
</dbReference>
<comment type="caution">
    <text evidence="3">The sequence shown here is derived from an EMBL/GenBank/DDBJ whole genome shotgun (WGS) entry which is preliminary data.</text>
</comment>
<dbReference type="InterPro" id="IPR027417">
    <property type="entry name" value="P-loop_NTPase"/>
</dbReference>
<sequence length="350" mass="39115">MKAPDHTLATAAQLAEFDTIIDVRSPAEYAEDHIPGAISCPVLDNEERSRVGTLYKQESPFAARKVGAALVARNIARHIEEQFSHQPKSWRPLVYCWRGGQRSGAFTHVLREIGWPARRLEGGYKSWRHQVLENLARLPATLRFCVISGPTGSGKSRLLEAMARQGAQVLHLEELAAHKGSVLGDLPDAPQPSQKKFETGIHQALTGFDASRPVFIEAESRRIGRLQLPPAIFDAIGKGRRLRIEASVPARVDFLLADYAYLCDAGLLHDLLDRLMEMQGREVIARWQGLARANDFRTLVTELLTCHYDRLYERSLHRQFPVLAEVPVFQAYDLSTAGIETLAAEIIARN</sequence>
<dbReference type="SMART" id="SM00450">
    <property type="entry name" value="RHOD"/>
    <property type="match status" value="1"/>
</dbReference>
<dbReference type="PANTHER" id="PTHR30401">
    <property type="entry name" value="TRNA 2-SELENOURIDINE SYNTHASE"/>
    <property type="match status" value="1"/>
</dbReference>
<organism evidence="3 4">
    <name type="scientific">Georgfuchsia toluolica</name>
    <dbReference type="NCBI Taxonomy" id="424218"/>
    <lineage>
        <taxon>Bacteria</taxon>
        <taxon>Pseudomonadati</taxon>
        <taxon>Pseudomonadota</taxon>
        <taxon>Betaproteobacteria</taxon>
        <taxon>Nitrosomonadales</taxon>
        <taxon>Sterolibacteriaceae</taxon>
        <taxon>Georgfuchsia</taxon>
    </lineage>
</organism>
<dbReference type="Pfam" id="PF26341">
    <property type="entry name" value="AAA_SelU"/>
    <property type="match status" value="1"/>
</dbReference>
<dbReference type="Gene3D" id="3.40.250.10">
    <property type="entry name" value="Rhodanese-like domain"/>
    <property type="match status" value="1"/>
</dbReference>
<protein>
    <submittedName>
        <fullName evidence="3">Selenophosphate-dependent tRNA 2-selenouridine synthase</fullName>
    </submittedName>
</protein>
<dbReference type="SUPFAM" id="SSF52821">
    <property type="entry name" value="Rhodanese/Cell cycle control phosphatase"/>
    <property type="match status" value="1"/>
</dbReference>
<dbReference type="InterPro" id="IPR017582">
    <property type="entry name" value="SelU"/>
</dbReference>
<evidence type="ECO:0000256" key="1">
    <source>
        <dbReference type="ARBA" id="ARBA00023266"/>
    </source>
</evidence>
<name>A0A916N1B1_9PROT</name>
<gene>
    <name evidence="3" type="ORF">GTOL_12606</name>
</gene>
<dbReference type="PROSITE" id="PS50206">
    <property type="entry name" value="RHODANESE_3"/>
    <property type="match status" value="1"/>
</dbReference>
<dbReference type="NCBIfam" id="NF008750">
    <property type="entry name" value="PRK11784.1-2"/>
    <property type="match status" value="1"/>
</dbReference>
<keyword evidence="4" id="KW-1185">Reference proteome</keyword>
<dbReference type="EMBL" id="CAJQUM010000001">
    <property type="protein sequence ID" value="CAG4884723.1"/>
    <property type="molecule type" value="Genomic_DNA"/>
</dbReference>
<dbReference type="Pfam" id="PF00581">
    <property type="entry name" value="Rhodanese"/>
    <property type="match status" value="1"/>
</dbReference>